<reference evidence="3" key="1">
    <citation type="journal article" date="2017" name="Genome Biol.">
        <title>Comparative genomics reveals high biological diversity and specific adaptations in the industrially and medically important fungal genus Aspergillus.</title>
        <authorList>
            <person name="de Vries R.P."/>
            <person name="Riley R."/>
            <person name="Wiebenga A."/>
            <person name="Aguilar-Osorio G."/>
            <person name="Amillis S."/>
            <person name="Uchima C.A."/>
            <person name="Anderluh G."/>
            <person name="Asadollahi M."/>
            <person name="Askin M."/>
            <person name="Barry K."/>
            <person name="Battaglia E."/>
            <person name="Bayram O."/>
            <person name="Benocci T."/>
            <person name="Braus-Stromeyer S.A."/>
            <person name="Caldana C."/>
            <person name="Canovas D."/>
            <person name="Cerqueira G.C."/>
            <person name="Chen F."/>
            <person name="Chen W."/>
            <person name="Choi C."/>
            <person name="Clum A."/>
            <person name="Dos Santos R.A."/>
            <person name="Damasio A.R."/>
            <person name="Diallinas G."/>
            <person name="Emri T."/>
            <person name="Fekete E."/>
            <person name="Flipphi M."/>
            <person name="Freyberg S."/>
            <person name="Gallo A."/>
            <person name="Gournas C."/>
            <person name="Habgood R."/>
            <person name="Hainaut M."/>
            <person name="Harispe M.L."/>
            <person name="Henrissat B."/>
            <person name="Hilden K.S."/>
            <person name="Hope R."/>
            <person name="Hossain A."/>
            <person name="Karabika E."/>
            <person name="Karaffa L."/>
            <person name="Karanyi Z."/>
            <person name="Krasevec N."/>
            <person name="Kuo A."/>
            <person name="Kusch H."/>
            <person name="LaButti K."/>
            <person name="Lagendijk E.L."/>
            <person name="Lapidus A."/>
            <person name="Levasseur A."/>
            <person name="Lindquist E."/>
            <person name="Lipzen A."/>
            <person name="Logrieco A.F."/>
            <person name="MacCabe A."/>
            <person name="Maekelae M.R."/>
            <person name="Malavazi I."/>
            <person name="Melin P."/>
            <person name="Meyer V."/>
            <person name="Mielnichuk N."/>
            <person name="Miskei M."/>
            <person name="Molnar A.P."/>
            <person name="Mule G."/>
            <person name="Ngan C.Y."/>
            <person name="Orejas M."/>
            <person name="Orosz E."/>
            <person name="Ouedraogo J.P."/>
            <person name="Overkamp K.M."/>
            <person name="Park H.-S."/>
            <person name="Perrone G."/>
            <person name="Piumi F."/>
            <person name="Punt P.J."/>
            <person name="Ram A.F."/>
            <person name="Ramon A."/>
            <person name="Rauscher S."/>
            <person name="Record E."/>
            <person name="Riano-Pachon D.M."/>
            <person name="Robert V."/>
            <person name="Roehrig J."/>
            <person name="Ruller R."/>
            <person name="Salamov A."/>
            <person name="Salih N.S."/>
            <person name="Samson R.A."/>
            <person name="Sandor E."/>
            <person name="Sanguinetti M."/>
            <person name="Schuetze T."/>
            <person name="Sepcic K."/>
            <person name="Shelest E."/>
            <person name="Sherlock G."/>
            <person name="Sophianopoulou V."/>
            <person name="Squina F.M."/>
            <person name="Sun H."/>
            <person name="Susca A."/>
            <person name="Todd R.B."/>
            <person name="Tsang A."/>
            <person name="Unkles S.E."/>
            <person name="van de Wiele N."/>
            <person name="van Rossen-Uffink D."/>
            <person name="Oliveira J.V."/>
            <person name="Vesth T.C."/>
            <person name="Visser J."/>
            <person name="Yu J.-H."/>
            <person name="Zhou M."/>
            <person name="Andersen M.R."/>
            <person name="Archer D.B."/>
            <person name="Baker S.E."/>
            <person name="Benoit I."/>
            <person name="Brakhage A.A."/>
            <person name="Braus G.H."/>
            <person name="Fischer R."/>
            <person name="Frisvad J.C."/>
            <person name="Goldman G.H."/>
            <person name="Houbraken J."/>
            <person name="Oakley B."/>
            <person name="Pocsi I."/>
            <person name="Scazzocchio C."/>
            <person name="Seiboth B."/>
            <person name="vanKuyk P.A."/>
            <person name="Wortman J."/>
            <person name="Dyer P.S."/>
            <person name="Grigoriev I.V."/>
        </authorList>
    </citation>
    <scope>NUCLEOTIDE SEQUENCE [LARGE SCALE GENOMIC DNA]</scope>
    <source>
        <strain evidence="3">CBS 134.48</strain>
    </source>
</reference>
<evidence type="ECO:0000313" key="3">
    <source>
        <dbReference type="Proteomes" id="UP000184304"/>
    </source>
</evidence>
<gene>
    <name evidence="2" type="ORF">ASPTUDRAFT_38329</name>
</gene>
<sequence>MLEPLPVLVLPLLSPLLLSVSISLGFLPFEEEDDEEELLLSEGGYLLAIIHSYAAWHRVWN</sequence>
<dbReference type="EMBL" id="KV878176">
    <property type="protein sequence ID" value="OJI91347.1"/>
    <property type="molecule type" value="Genomic_DNA"/>
</dbReference>
<feature type="chain" id="PRO_5009887208" evidence="1">
    <location>
        <begin position="20"/>
        <end position="61"/>
    </location>
</feature>
<keyword evidence="3" id="KW-1185">Reference proteome</keyword>
<evidence type="ECO:0000256" key="1">
    <source>
        <dbReference type="SAM" id="SignalP"/>
    </source>
</evidence>
<dbReference type="Proteomes" id="UP000184304">
    <property type="component" value="Unassembled WGS sequence"/>
</dbReference>
<keyword evidence="1" id="KW-0732">Signal</keyword>
<dbReference type="VEuPathDB" id="FungiDB:ASPTUDRAFT_38329"/>
<feature type="signal peptide" evidence="1">
    <location>
        <begin position="1"/>
        <end position="19"/>
    </location>
</feature>
<name>A0A1L9NQ12_ASPTC</name>
<proteinExistence type="predicted"/>
<protein>
    <submittedName>
        <fullName evidence="2">Uncharacterized protein</fullName>
    </submittedName>
</protein>
<organism evidence="2 3">
    <name type="scientific">Aspergillus tubingensis (strain CBS 134.48)</name>
    <dbReference type="NCBI Taxonomy" id="767770"/>
    <lineage>
        <taxon>Eukaryota</taxon>
        <taxon>Fungi</taxon>
        <taxon>Dikarya</taxon>
        <taxon>Ascomycota</taxon>
        <taxon>Pezizomycotina</taxon>
        <taxon>Eurotiomycetes</taxon>
        <taxon>Eurotiomycetidae</taxon>
        <taxon>Eurotiales</taxon>
        <taxon>Aspergillaceae</taxon>
        <taxon>Aspergillus</taxon>
        <taxon>Aspergillus subgen. Circumdati</taxon>
    </lineage>
</organism>
<dbReference type="AlphaFoldDB" id="A0A1L9NQ12"/>
<accession>A0A1L9NQ12</accession>
<feature type="non-terminal residue" evidence="2">
    <location>
        <position position="61"/>
    </location>
</feature>
<evidence type="ECO:0000313" key="2">
    <source>
        <dbReference type="EMBL" id="OJI91347.1"/>
    </source>
</evidence>